<comment type="subcellular location">
    <subcellularLocation>
        <location evidence="1">Nucleus</location>
    </subcellularLocation>
</comment>
<name>A0A9E7FEC4_9LILI</name>
<proteinExistence type="predicted"/>
<dbReference type="EMBL" id="CP097506">
    <property type="protein sequence ID" value="URD94389.1"/>
    <property type="molecule type" value="Genomic_DNA"/>
</dbReference>
<protein>
    <submittedName>
        <fullName evidence="5">Homeobox protein</fullName>
    </submittedName>
</protein>
<evidence type="ECO:0000259" key="4">
    <source>
        <dbReference type="SMART" id="SM01255"/>
    </source>
</evidence>
<keyword evidence="6" id="KW-1185">Reference proteome</keyword>
<accession>A0A9E7FEC4</accession>
<dbReference type="GO" id="GO:0003677">
    <property type="term" value="F:DNA binding"/>
    <property type="evidence" value="ECO:0007669"/>
    <property type="project" value="UniProtKB-KW"/>
</dbReference>
<dbReference type="GO" id="GO:0005634">
    <property type="term" value="C:nucleus"/>
    <property type="evidence" value="ECO:0007669"/>
    <property type="project" value="UniProtKB-SubCell"/>
</dbReference>
<dbReference type="SMART" id="SM01255">
    <property type="entry name" value="KNOX1"/>
    <property type="match status" value="1"/>
</dbReference>
<reference evidence="5" key="1">
    <citation type="submission" date="2022-05" db="EMBL/GenBank/DDBJ databases">
        <title>The Musa troglodytarum L. genome provides insights into the mechanism of non-climacteric behaviour and enrichment of carotenoids.</title>
        <authorList>
            <person name="Wang J."/>
        </authorList>
    </citation>
    <scope>NUCLEOTIDE SEQUENCE</scope>
    <source>
        <tissue evidence="5">Leaf</tissue>
    </source>
</reference>
<sequence>MEKLPHWSESLLYLPSSTTTTTVSSATPPLSAALYDRNYYPTTANSPYLEPPPLKLEAGPSLPPSRAREVEGGGGERSASDTEGIKAKIMSHPRYSNLVGAYLDCQKVGAPPEVVARLSDLARELDSRLSYRHKQLSDDPELDQFMALIPTPLSLC</sequence>
<dbReference type="InterPro" id="IPR005540">
    <property type="entry name" value="KNOX1"/>
</dbReference>
<evidence type="ECO:0000313" key="5">
    <source>
        <dbReference type="EMBL" id="URD94389.1"/>
    </source>
</evidence>
<keyword evidence="2" id="KW-0539">Nucleus</keyword>
<dbReference type="Pfam" id="PF03790">
    <property type="entry name" value="KNOX1"/>
    <property type="match status" value="1"/>
</dbReference>
<dbReference type="Proteomes" id="UP001055439">
    <property type="component" value="Chromosome 4"/>
</dbReference>
<evidence type="ECO:0000313" key="6">
    <source>
        <dbReference type="Proteomes" id="UP001055439"/>
    </source>
</evidence>
<feature type="region of interest" description="Disordered" evidence="3">
    <location>
        <begin position="45"/>
        <end position="84"/>
    </location>
</feature>
<keyword evidence="5" id="KW-0238">DNA-binding</keyword>
<dbReference type="OrthoDB" id="10056939at2759"/>
<feature type="domain" description="KNOX1" evidence="4">
    <location>
        <begin position="83"/>
        <end position="127"/>
    </location>
</feature>
<dbReference type="AlphaFoldDB" id="A0A9E7FEC4"/>
<gene>
    <name evidence="5" type="ORF">MUK42_30893</name>
</gene>
<evidence type="ECO:0000256" key="3">
    <source>
        <dbReference type="SAM" id="MobiDB-lite"/>
    </source>
</evidence>
<evidence type="ECO:0000256" key="2">
    <source>
        <dbReference type="ARBA" id="ARBA00023242"/>
    </source>
</evidence>
<keyword evidence="5" id="KW-0371">Homeobox</keyword>
<organism evidence="5 6">
    <name type="scientific">Musa troglodytarum</name>
    <name type="common">fe'i banana</name>
    <dbReference type="NCBI Taxonomy" id="320322"/>
    <lineage>
        <taxon>Eukaryota</taxon>
        <taxon>Viridiplantae</taxon>
        <taxon>Streptophyta</taxon>
        <taxon>Embryophyta</taxon>
        <taxon>Tracheophyta</taxon>
        <taxon>Spermatophyta</taxon>
        <taxon>Magnoliopsida</taxon>
        <taxon>Liliopsida</taxon>
        <taxon>Zingiberales</taxon>
        <taxon>Musaceae</taxon>
        <taxon>Musa</taxon>
    </lineage>
</organism>
<evidence type="ECO:0000256" key="1">
    <source>
        <dbReference type="ARBA" id="ARBA00004123"/>
    </source>
</evidence>